<dbReference type="SMART" id="SM00028">
    <property type="entry name" value="TPR"/>
    <property type="match status" value="3"/>
</dbReference>
<evidence type="ECO:0000256" key="2">
    <source>
        <dbReference type="SAM" id="SignalP"/>
    </source>
</evidence>
<proteinExistence type="predicted"/>
<dbReference type="SUPFAM" id="SSF48452">
    <property type="entry name" value="TPR-like"/>
    <property type="match status" value="1"/>
</dbReference>
<dbReference type="OrthoDB" id="1044679at2"/>
<accession>A0A1A7QZ20</accession>
<evidence type="ECO:0000313" key="4">
    <source>
        <dbReference type="Proteomes" id="UP000248987"/>
    </source>
</evidence>
<evidence type="ECO:0008006" key="5">
    <source>
        <dbReference type="Google" id="ProtNLM"/>
    </source>
</evidence>
<evidence type="ECO:0000256" key="1">
    <source>
        <dbReference type="PROSITE-ProRule" id="PRU00339"/>
    </source>
</evidence>
<organism evidence="3 4">
    <name type="scientific">Gelidibacter algens</name>
    <dbReference type="NCBI Taxonomy" id="49280"/>
    <lineage>
        <taxon>Bacteria</taxon>
        <taxon>Pseudomonadati</taxon>
        <taxon>Bacteroidota</taxon>
        <taxon>Flavobacteriia</taxon>
        <taxon>Flavobacteriales</taxon>
        <taxon>Flavobacteriaceae</taxon>
        <taxon>Gelidibacter</taxon>
    </lineage>
</organism>
<dbReference type="RefSeq" id="WP_146608958.1">
    <property type="nucleotide sequence ID" value="NZ_LZRN01000021.1"/>
</dbReference>
<feature type="repeat" description="TPR" evidence="1">
    <location>
        <begin position="206"/>
        <end position="239"/>
    </location>
</feature>
<keyword evidence="1" id="KW-0802">TPR repeat</keyword>
<comment type="caution">
    <text evidence="3">The sequence shown here is derived from an EMBL/GenBank/DDBJ whole genome shotgun (WGS) entry which is preliminary data.</text>
</comment>
<dbReference type="PROSITE" id="PS50005">
    <property type="entry name" value="TPR"/>
    <property type="match status" value="1"/>
</dbReference>
<dbReference type="Gene3D" id="1.25.40.10">
    <property type="entry name" value="Tetratricopeptide repeat domain"/>
    <property type="match status" value="1"/>
</dbReference>
<protein>
    <recommendedName>
        <fullName evidence="5">Tetratricopeptide repeat protein</fullName>
    </recommendedName>
</protein>
<reference evidence="3 4" key="1">
    <citation type="submission" date="2018-06" db="EMBL/GenBank/DDBJ databases">
        <title>Genomic Encyclopedia of Archaeal and Bacterial Type Strains, Phase II (KMG-II): from individual species to whole genera.</title>
        <authorList>
            <person name="Goeker M."/>
        </authorList>
    </citation>
    <scope>NUCLEOTIDE SEQUENCE [LARGE SCALE GENOMIC DNA]</scope>
    <source>
        <strain evidence="3 4">DSM 12408</strain>
    </source>
</reference>
<gene>
    <name evidence="3" type="ORF">LX77_02967</name>
</gene>
<evidence type="ECO:0000313" key="3">
    <source>
        <dbReference type="EMBL" id="RAJ20973.1"/>
    </source>
</evidence>
<dbReference type="EMBL" id="QLLQ01000013">
    <property type="protein sequence ID" value="RAJ20973.1"/>
    <property type="molecule type" value="Genomic_DNA"/>
</dbReference>
<dbReference type="InterPro" id="IPR019734">
    <property type="entry name" value="TPR_rpt"/>
</dbReference>
<dbReference type="AlphaFoldDB" id="A0A1A7QZ20"/>
<name>A0A1A7QZ20_9FLAO</name>
<keyword evidence="4" id="KW-1185">Reference proteome</keyword>
<feature type="signal peptide" evidence="2">
    <location>
        <begin position="1"/>
        <end position="19"/>
    </location>
</feature>
<dbReference type="Proteomes" id="UP000248987">
    <property type="component" value="Unassembled WGS sequence"/>
</dbReference>
<feature type="chain" id="PRO_5030025430" description="Tetratricopeptide repeat protein" evidence="2">
    <location>
        <begin position="20"/>
        <end position="787"/>
    </location>
</feature>
<keyword evidence="2" id="KW-0732">Signal</keyword>
<dbReference type="InterPro" id="IPR011990">
    <property type="entry name" value="TPR-like_helical_dom_sf"/>
</dbReference>
<sequence>MKKCLLLATFFLMLTISQAQTKTKQNDKVKTAQSQIDKAMEAAMKDMSEEEKTEMRKMMKEMMPEMAKKPESDIISFTDNKKLVPAKDVSRISSLSGKPFTDDDVTANTALLYSKLIAKIPVSEKTILSGVMAKASSGSLLMEAATISFMQGHNYVAIGLAVKAVQAEPKNSIYQNNLAAILSQSGYPEKAIPYLQKLEVQFPLNSTVLHNLGYAWLQLGDVDTASKFFGFAAARNPSNPETALCRGVIEELRGDPKKAADHYVEAFEQAPNPFTENMAKNVNAENRLDKIDFNKLKSRISIYEYFKKDWIKIPLLVDDVSAYENNRSIQNGFSEMFTSLEDKIDDMIEASNAEVEALADQGETEFVKVMMKESQKGYSMISLPAVYIQKILMFHMLNWQQDYVTEYRTLLDEIQKQKLVMTTYGENDKCADYDRKNNEFLRYANPLIRQFHATKIEEARVWLNAFCTWGWYIAGNPKNMVLTQCISWTSFLTKMYENAVHDQYAIAQTCVNQNGDGITYMEVPAIPNFTCPAVVSIPFGLDELRLSADAATFNDNSWGIQKAVGSRHRNLTLGYGTDKNYITEPGKYGNPFTKTGNGSITPPGMGINDLVPLSKVLDDLNPLDPALLDTNKKSSSKRIRDAAMARQLLNEMIDTKCPGKLPPKKTRKQKFEFGVGKIELLEWSDDFNAWVDDKGELMYDKDFKPFGKLELTLGELQLLEWNEDYEAWVNDKGELMYDKNGKTFGKFEIGLGELEFEEIQTSGLQTVINNGMEALGTVTDFIKGLFD</sequence>